<dbReference type="Proteomes" id="UP000183832">
    <property type="component" value="Unassembled WGS sequence"/>
</dbReference>
<accession>A0A1J1HLP3</accession>
<keyword evidence="2 3" id="KW-0040">ANK repeat</keyword>
<evidence type="ECO:0000313" key="6">
    <source>
        <dbReference type="Proteomes" id="UP000183832"/>
    </source>
</evidence>
<evidence type="ECO:0000256" key="4">
    <source>
        <dbReference type="SAM" id="MobiDB-lite"/>
    </source>
</evidence>
<dbReference type="EMBL" id="CVRI01000010">
    <property type="protein sequence ID" value="CRK88957.1"/>
    <property type="molecule type" value="Genomic_DNA"/>
</dbReference>
<gene>
    <name evidence="5" type="ORF">CLUMA_CG002629</name>
</gene>
<dbReference type="InterPro" id="IPR002110">
    <property type="entry name" value="Ankyrin_rpt"/>
</dbReference>
<feature type="repeat" description="ANK" evidence="3">
    <location>
        <begin position="149"/>
        <end position="181"/>
    </location>
</feature>
<proteinExistence type="predicted"/>
<dbReference type="PANTHER" id="PTHR46680">
    <property type="entry name" value="NF-KAPPA-B INHIBITOR ALPHA"/>
    <property type="match status" value="1"/>
</dbReference>
<evidence type="ECO:0000256" key="1">
    <source>
        <dbReference type="ARBA" id="ARBA00022737"/>
    </source>
</evidence>
<dbReference type="STRING" id="568069.A0A1J1HLP3"/>
<evidence type="ECO:0000256" key="2">
    <source>
        <dbReference type="ARBA" id="ARBA00023043"/>
    </source>
</evidence>
<dbReference type="SMART" id="SM00248">
    <property type="entry name" value="ANK"/>
    <property type="match status" value="6"/>
</dbReference>
<dbReference type="GO" id="GO:0071356">
    <property type="term" value="P:cellular response to tumor necrosis factor"/>
    <property type="evidence" value="ECO:0007669"/>
    <property type="project" value="TreeGrafter"/>
</dbReference>
<dbReference type="InterPro" id="IPR051070">
    <property type="entry name" value="NF-kappa-B_inhibitor"/>
</dbReference>
<dbReference type="OrthoDB" id="20727at2759"/>
<evidence type="ECO:0000256" key="3">
    <source>
        <dbReference type="PROSITE-ProRule" id="PRU00023"/>
    </source>
</evidence>
<dbReference type="PROSITE" id="PS50088">
    <property type="entry name" value="ANK_REPEAT"/>
    <property type="match status" value="3"/>
</dbReference>
<feature type="repeat" description="ANK" evidence="3">
    <location>
        <begin position="223"/>
        <end position="255"/>
    </location>
</feature>
<dbReference type="PRINTS" id="PR01415">
    <property type="entry name" value="ANKYRIN"/>
</dbReference>
<feature type="region of interest" description="Disordered" evidence="4">
    <location>
        <begin position="320"/>
        <end position="344"/>
    </location>
</feature>
<keyword evidence="1" id="KW-0677">Repeat</keyword>
<reference evidence="5 6" key="1">
    <citation type="submission" date="2015-04" db="EMBL/GenBank/DDBJ databases">
        <authorList>
            <person name="Syromyatnikov M.Y."/>
            <person name="Popov V.N."/>
        </authorList>
    </citation>
    <scope>NUCLEOTIDE SEQUENCE [LARGE SCALE GENOMIC DNA]</scope>
</reference>
<dbReference type="PANTHER" id="PTHR46680:SF3">
    <property type="entry name" value="NF-KAPPA-B INHIBITOR CACTUS"/>
    <property type="match status" value="1"/>
</dbReference>
<dbReference type="Gene3D" id="1.25.40.20">
    <property type="entry name" value="Ankyrin repeat-containing domain"/>
    <property type="match status" value="1"/>
</dbReference>
<protein>
    <submittedName>
        <fullName evidence="5">CLUMA_CG002629, isoform A</fullName>
    </submittedName>
</protein>
<name>A0A1J1HLP3_9DIPT</name>
<dbReference type="InterPro" id="IPR036770">
    <property type="entry name" value="Ankyrin_rpt-contain_sf"/>
</dbReference>
<feature type="compositionally biased region" description="Acidic residues" evidence="4">
    <location>
        <begin position="324"/>
        <end position="343"/>
    </location>
</feature>
<dbReference type="GO" id="GO:0005829">
    <property type="term" value="C:cytosol"/>
    <property type="evidence" value="ECO:0007669"/>
    <property type="project" value="TreeGrafter"/>
</dbReference>
<organism evidence="5 6">
    <name type="scientific">Clunio marinus</name>
    <dbReference type="NCBI Taxonomy" id="568069"/>
    <lineage>
        <taxon>Eukaryota</taxon>
        <taxon>Metazoa</taxon>
        <taxon>Ecdysozoa</taxon>
        <taxon>Arthropoda</taxon>
        <taxon>Hexapoda</taxon>
        <taxon>Insecta</taxon>
        <taxon>Pterygota</taxon>
        <taxon>Neoptera</taxon>
        <taxon>Endopterygota</taxon>
        <taxon>Diptera</taxon>
        <taxon>Nematocera</taxon>
        <taxon>Chironomoidea</taxon>
        <taxon>Chironomidae</taxon>
        <taxon>Clunio</taxon>
    </lineage>
</organism>
<dbReference type="SUPFAM" id="SSF48403">
    <property type="entry name" value="Ankyrin repeat"/>
    <property type="match status" value="1"/>
</dbReference>
<dbReference type="GO" id="GO:0051059">
    <property type="term" value="F:NF-kappaB binding"/>
    <property type="evidence" value="ECO:0007669"/>
    <property type="project" value="TreeGrafter"/>
</dbReference>
<dbReference type="PROSITE" id="PS50297">
    <property type="entry name" value="ANK_REP_REGION"/>
    <property type="match status" value="2"/>
</dbReference>
<evidence type="ECO:0000313" key="5">
    <source>
        <dbReference type="EMBL" id="CRK88957.1"/>
    </source>
</evidence>
<keyword evidence="6" id="KW-1185">Reference proteome</keyword>
<sequence length="358" mass="40081">MSTYEEENNIARNEKLKNVEESYTDSGFHSGFQDSCEIQSDCKSKTDIRGNSPYEDKENLVDSGIISSGNVSKPELKKVMRETSLYVPEFLKNSFRRPQQHSLVDKYFERDDDGYTKLHLAIIHGVENAINALIRLVPDSSYLNIRSFVGQTALHLAVLLGQHSTVKMLINAGIDINIRDNRCDTALHLACLMGDIQSIEIIISAFDPLKKERLVNMEQWNYDGETCFYISCKERNISMMSVLASNGADVNAREGRSGYTALHKAVEAGATDVIKFLCEECKDFHIDTENYSGLTAFQISLLTSQENLASYLITNGGTPYFTQEESDNETDDADSDLSDDDDFEKNQIISKIAGIAVN</sequence>
<dbReference type="AlphaFoldDB" id="A0A1J1HLP3"/>
<dbReference type="Pfam" id="PF12796">
    <property type="entry name" value="Ank_2"/>
    <property type="match status" value="2"/>
</dbReference>
<feature type="repeat" description="ANK" evidence="3">
    <location>
        <begin position="257"/>
        <end position="289"/>
    </location>
</feature>